<dbReference type="Gramene" id="Pp3c4_17190V3.22">
    <property type="protein sequence ID" value="Pp3c4_17190V3.22"/>
    <property type="gene ID" value="Pp3c4_17190"/>
</dbReference>
<evidence type="ECO:0000259" key="12">
    <source>
        <dbReference type="Pfam" id="PF02517"/>
    </source>
</evidence>
<dbReference type="InterPro" id="IPR003675">
    <property type="entry name" value="Rce1/LyrA-like_dom"/>
</dbReference>
<evidence type="ECO:0000256" key="10">
    <source>
        <dbReference type="ARBA" id="ARBA00049729"/>
    </source>
</evidence>
<dbReference type="KEGG" id="ppp:112281244"/>
<keyword evidence="8 11" id="KW-0472">Membrane</keyword>
<comment type="subcellular location">
    <subcellularLocation>
        <location evidence="1">Endoplasmic reticulum membrane</location>
        <topology evidence="1">Multi-pass membrane protein</topology>
    </subcellularLocation>
</comment>
<reference evidence="13" key="3">
    <citation type="submission" date="2020-12" db="UniProtKB">
        <authorList>
            <consortium name="EnsemblPlants"/>
        </authorList>
    </citation>
    <scope>IDENTIFICATION</scope>
</reference>
<sequence length="347" mass="37910">MGIEVKACGDVAVTPSSLSDGFSNSVNSRLPGAKAMAANPSFSSGTAILACAAMAVLYVGMLYTPSLLFRLPPARTINEHYIRRFTCSVVASVLASGLCFWLLGSPIDMLRNGDLPAALAVLGIRRDHVWQATLYPLLLTALLYLGPLVMTALNTDERLEDEAKVEMGFIQGLFTRTRDNVISLTTDIFAWRNYIVGPLTEEWVFRACMVPVLLCAGYSQLKVMLLCPLYFGLAHLNHYWETVYPENRNHKIAALITGFRFAYTTIFGWYAAFLYLRTGHLVAPLVAHIFCNVMGLPAVGDALESPYNKVIGLTFLVGLGSFICLLNPATSPALYGYMPGQCLPTAS</sequence>
<organism evidence="13 14">
    <name type="scientific">Physcomitrium patens</name>
    <name type="common">Spreading-leaved earth moss</name>
    <name type="synonym">Physcomitrella patens</name>
    <dbReference type="NCBI Taxonomy" id="3218"/>
    <lineage>
        <taxon>Eukaryota</taxon>
        <taxon>Viridiplantae</taxon>
        <taxon>Streptophyta</taxon>
        <taxon>Embryophyta</taxon>
        <taxon>Bryophyta</taxon>
        <taxon>Bryophytina</taxon>
        <taxon>Bryopsida</taxon>
        <taxon>Funariidae</taxon>
        <taxon>Funariales</taxon>
        <taxon>Funariaceae</taxon>
        <taxon>Physcomitrium</taxon>
    </lineage>
</organism>
<feature type="transmembrane region" description="Helical" evidence="11">
    <location>
        <begin position="310"/>
        <end position="329"/>
    </location>
</feature>
<protein>
    <recommendedName>
        <fullName evidence="10">intramembrane prenyl-peptidase Rce1</fullName>
        <ecNumber evidence="10">3.4.26.1</ecNumber>
    </recommendedName>
</protein>
<dbReference type="OrthoDB" id="271604at2759"/>
<dbReference type="Pfam" id="PF02517">
    <property type="entry name" value="Rce1-like"/>
    <property type="match status" value="1"/>
</dbReference>
<dbReference type="InterPro" id="IPR039731">
    <property type="entry name" value="Rce1"/>
</dbReference>
<reference evidence="13 14" key="2">
    <citation type="journal article" date="2018" name="Plant J.">
        <title>The Physcomitrella patens chromosome-scale assembly reveals moss genome structure and evolution.</title>
        <authorList>
            <person name="Lang D."/>
            <person name="Ullrich K.K."/>
            <person name="Murat F."/>
            <person name="Fuchs J."/>
            <person name="Jenkins J."/>
            <person name="Haas F.B."/>
            <person name="Piednoel M."/>
            <person name="Gundlach H."/>
            <person name="Van Bel M."/>
            <person name="Meyberg R."/>
            <person name="Vives C."/>
            <person name="Morata J."/>
            <person name="Symeonidi A."/>
            <person name="Hiss M."/>
            <person name="Muchero W."/>
            <person name="Kamisugi Y."/>
            <person name="Saleh O."/>
            <person name="Blanc G."/>
            <person name="Decker E.L."/>
            <person name="van Gessel N."/>
            <person name="Grimwood J."/>
            <person name="Hayes R.D."/>
            <person name="Graham S.W."/>
            <person name="Gunter L.E."/>
            <person name="McDaniel S.F."/>
            <person name="Hoernstein S.N.W."/>
            <person name="Larsson A."/>
            <person name="Li F.W."/>
            <person name="Perroud P.F."/>
            <person name="Phillips J."/>
            <person name="Ranjan P."/>
            <person name="Rokshar D.S."/>
            <person name="Rothfels C.J."/>
            <person name="Schneider L."/>
            <person name="Shu S."/>
            <person name="Stevenson D.W."/>
            <person name="Thummler F."/>
            <person name="Tillich M."/>
            <person name="Villarreal Aguilar J.C."/>
            <person name="Widiez T."/>
            <person name="Wong G.K."/>
            <person name="Wymore A."/>
            <person name="Zhang Y."/>
            <person name="Zimmer A.D."/>
            <person name="Quatrano R.S."/>
            <person name="Mayer K.F.X."/>
            <person name="Goodstein D."/>
            <person name="Casacuberta J.M."/>
            <person name="Vandepoele K."/>
            <person name="Reski R."/>
            <person name="Cuming A.C."/>
            <person name="Tuskan G.A."/>
            <person name="Maumus F."/>
            <person name="Salse J."/>
            <person name="Schmutz J."/>
            <person name="Rensing S.A."/>
        </authorList>
    </citation>
    <scope>NUCLEOTIDE SEQUENCE [LARGE SCALE GENOMIC DNA]</scope>
    <source>
        <strain evidence="13 14">cv. Gransden 2004</strain>
    </source>
</reference>
<dbReference type="EnsemblPlants" id="Pp3c4_17190V3.23">
    <property type="protein sequence ID" value="Pp3c4_17190V3.23"/>
    <property type="gene ID" value="Pp3c4_17190"/>
</dbReference>
<evidence type="ECO:0000256" key="7">
    <source>
        <dbReference type="ARBA" id="ARBA00022989"/>
    </source>
</evidence>
<dbReference type="AlphaFoldDB" id="A0A7I4DJC4"/>
<evidence type="ECO:0000256" key="5">
    <source>
        <dbReference type="ARBA" id="ARBA00022801"/>
    </source>
</evidence>
<evidence type="ECO:0000256" key="6">
    <source>
        <dbReference type="ARBA" id="ARBA00022824"/>
    </source>
</evidence>
<dbReference type="GeneID" id="112281244"/>
<dbReference type="PANTHER" id="PTHR13046">
    <property type="entry name" value="PROTEASE U48 CAAX PRENYL PROTEASE RCE1"/>
    <property type="match status" value="1"/>
</dbReference>
<keyword evidence="3" id="KW-0645">Protease</keyword>
<evidence type="ECO:0000256" key="2">
    <source>
        <dbReference type="ARBA" id="ARBA00006897"/>
    </source>
</evidence>
<feature type="transmembrane region" description="Helical" evidence="11">
    <location>
        <begin position="47"/>
        <end position="69"/>
    </location>
</feature>
<dbReference type="GO" id="GO:0004222">
    <property type="term" value="F:metalloendopeptidase activity"/>
    <property type="evidence" value="ECO:0000318"/>
    <property type="project" value="GO_Central"/>
</dbReference>
<dbReference type="EnsemblPlants" id="Pp3c4_17190V3.22">
    <property type="protein sequence ID" value="Pp3c4_17190V3.22"/>
    <property type="gene ID" value="Pp3c4_17190"/>
</dbReference>
<comment type="similarity">
    <text evidence="2">Belongs to the peptidase U48 family.</text>
</comment>
<keyword evidence="4 11" id="KW-0812">Transmembrane</keyword>
<evidence type="ECO:0000313" key="14">
    <source>
        <dbReference type="Proteomes" id="UP000006727"/>
    </source>
</evidence>
<evidence type="ECO:0000256" key="11">
    <source>
        <dbReference type="SAM" id="Phobius"/>
    </source>
</evidence>
<dbReference type="Gramene" id="Pp3c4_17190V3.23">
    <property type="protein sequence ID" value="Pp3c4_17190V3.23"/>
    <property type="gene ID" value="Pp3c4_17190"/>
</dbReference>
<evidence type="ECO:0000256" key="4">
    <source>
        <dbReference type="ARBA" id="ARBA00022692"/>
    </source>
</evidence>
<comment type="catalytic activity">
    <reaction evidence="9">
        <text>Hydrolyzes the peptide bond -P2-(S-farnesyl or geranylgeranyl)C-P1'-P2'-P3'-COOH where P1' and P2' are amino acids with aliphatic sidechains and P3' is any C-terminal residue.</text>
        <dbReference type="EC" id="3.4.26.1"/>
    </reaction>
</comment>
<feature type="transmembrane region" description="Helical" evidence="11">
    <location>
        <begin position="134"/>
        <end position="153"/>
    </location>
</feature>
<name>A0A7I4DJC4_PHYPA</name>
<evidence type="ECO:0000256" key="3">
    <source>
        <dbReference type="ARBA" id="ARBA00022670"/>
    </source>
</evidence>
<dbReference type="EMBL" id="ABEU02000004">
    <property type="status" value="NOT_ANNOTATED_CDS"/>
    <property type="molecule type" value="Genomic_DNA"/>
</dbReference>
<evidence type="ECO:0000256" key="1">
    <source>
        <dbReference type="ARBA" id="ARBA00004477"/>
    </source>
</evidence>
<dbReference type="Proteomes" id="UP000006727">
    <property type="component" value="Chromosome 4"/>
</dbReference>
<dbReference type="GO" id="GO:0071586">
    <property type="term" value="P:CAAX-box protein processing"/>
    <property type="evidence" value="ECO:0000318"/>
    <property type="project" value="GO_Central"/>
</dbReference>
<feature type="domain" description="CAAX prenyl protease 2/Lysostaphin resistance protein A-like" evidence="12">
    <location>
        <begin position="189"/>
        <end position="294"/>
    </location>
</feature>
<feature type="transmembrane region" description="Helical" evidence="11">
    <location>
        <begin position="252"/>
        <end position="275"/>
    </location>
</feature>
<dbReference type="PANTHER" id="PTHR13046:SF0">
    <property type="entry name" value="CAAX PRENYL PROTEASE 2"/>
    <property type="match status" value="1"/>
</dbReference>
<dbReference type="FunCoup" id="A0A7I4DJC4">
    <property type="interactions" value="3807"/>
</dbReference>
<keyword evidence="5" id="KW-0378">Hydrolase</keyword>
<keyword evidence="7 11" id="KW-1133">Transmembrane helix</keyword>
<reference evidence="13 14" key="1">
    <citation type="journal article" date="2008" name="Science">
        <title>The Physcomitrella genome reveals evolutionary insights into the conquest of land by plants.</title>
        <authorList>
            <person name="Rensing S."/>
            <person name="Lang D."/>
            <person name="Zimmer A."/>
            <person name="Terry A."/>
            <person name="Salamov A."/>
            <person name="Shapiro H."/>
            <person name="Nishiyama T."/>
            <person name="Perroud P.-F."/>
            <person name="Lindquist E."/>
            <person name="Kamisugi Y."/>
            <person name="Tanahashi T."/>
            <person name="Sakakibara K."/>
            <person name="Fujita T."/>
            <person name="Oishi K."/>
            <person name="Shin-I T."/>
            <person name="Kuroki Y."/>
            <person name="Toyoda A."/>
            <person name="Suzuki Y."/>
            <person name="Hashimoto A."/>
            <person name="Yamaguchi K."/>
            <person name="Sugano A."/>
            <person name="Kohara Y."/>
            <person name="Fujiyama A."/>
            <person name="Anterola A."/>
            <person name="Aoki S."/>
            <person name="Ashton N."/>
            <person name="Barbazuk W.B."/>
            <person name="Barker E."/>
            <person name="Bennetzen J."/>
            <person name="Bezanilla M."/>
            <person name="Blankenship R."/>
            <person name="Cho S.H."/>
            <person name="Dutcher S."/>
            <person name="Estelle M."/>
            <person name="Fawcett J.A."/>
            <person name="Gundlach H."/>
            <person name="Hanada K."/>
            <person name="Heyl A."/>
            <person name="Hicks K.A."/>
            <person name="Hugh J."/>
            <person name="Lohr M."/>
            <person name="Mayer K."/>
            <person name="Melkozernov A."/>
            <person name="Murata T."/>
            <person name="Nelson D."/>
            <person name="Pils B."/>
            <person name="Prigge M."/>
            <person name="Reiss B."/>
            <person name="Renner T."/>
            <person name="Rombauts S."/>
            <person name="Rushton P."/>
            <person name="Sanderfoot A."/>
            <person name="Schween G."/>
            <person name="Shiu S.-H."/>
            <person name="Stueber K."/>
            <person name="Theodoulou F.L."/>
            <person name="Tu H."/>
            <person name="Van de Peer Y."/>
            <person name="Verrier P.J."/>
            <person name="Waters E."/>
            <person name="Wood A."/>
            <person name="Yang L."/>
            <person name="Cove D."/>
            <person name="Cuming A."/>
            <person name="Hasebe M."/>
            <person name="Lucas S."/>
            <person name="Mishler D.B."/>
            <person name="Reski R."/>
            <person name="Grigoriev I."/>
            <person name="Quatrano R.S."/>
            <person name="Boore J.L."/>
        </authorList>
    </citation>
    <scope>NUCLEOTIDE SEQUENCE [LARGE SCALE GENOMIC DNA]</scope>
    <source>
        <strain evidence="13 14">cv. Gransden 2004</strain>
    </source>
</reference>
<proteinExistence type="inferred from homology"/>
<feature type="transmembrane region" description="Helical" evidence="11">
    <location>
        <begin position="81"/>
        <end position="103"/>
    </location>
</feature>
<keyword evidence="6" id="KW-0256">Endoplasmic reticulum</keyword>
<dbReference type="GO" id="GO:0005789">
    <property type="term" value="C:endoplasmic reticulum membrane"/>
    <property type="evidence" value="ECO:0000318"/>
    <property type="project" value="GO_Central"/>
</dbReference>
<evidence type="ECO:0000256" key="9">
    <source>
        <dbReference type="ARBA" id="ARBA00047280"/>
    </source>
</evidence>
<feature type="transmembrane region" description="Helical" evidence="11">
    <location>
        <begin position="281"/>
        <end position="303"/>
    </location>
</feature>
<dbReference type="EC" id="3.4.26.1" evidence="10"/>
<dbReference type="RefSeq" id="XP_024373296.1">
    <property type="nucleotide sequence ID" value="XM_024517528.2"/>
</dbReference>
<accession>A0A7I4DJC4</accession>
<evidence type="ECO:0000313" key="13">
    <source>
        <dbReference type="EnsemblPlants" id="Pp3c4_17190V3.23"/>
    </source>
</evidence>
<gene>
    <name evidence="13" type="primary">LOC112281244</name>
</gene>
<evidence type="ECO:0000256" key="8">
    <source>
        <dbReference type="ARBA" id="ARBA00023136"/>
    </source>
</evidence>
<keyword evidence="14" id="KW-1185">Reference proteome</keyword>